<gene>
    <name evidence="2" type="ORF">ACFW88_09130</name>
</gene>
<dbReference type="Proteomes" id="UP001599756">
    <property type="component" value="Unassembled WGS sequence"/>
</dbReference>
<dbReference type="RefSeq" id="WP_381826817.1">
    <property type="nucleotide sequence ID" value="NZ_JBHYTS010000010.1"/>
</dbReference>
<feature type="compositionally biased region" description="Basic and acidic residues" evidence="1">
    <location>
        <begin position="53"/>
        <end position="83"/>
    </location>
</feature>
<sequence>MRENKTVTAALDRASMDQSWPPPLEVHMRFGTKTALLSAAIGALTVSAVGSAHAEEVPPGHNQESRPSHAEESHHGHPDDSLHVKKHHLKKYFSRVEETSEPAPVAAVPVPADSLCSQSVTTSGGDATTGDAAATGGAATTTATQTQTCNITVNLPPVGSGDSNQIRTETRTKSFIEEDHTEIRR</sequence>
<evidence type="ECO:0000313" key="3">
    <source>
        <dbReference type="Proteomes" id="UP001599756"/>
    </source>
</evidence>
<evidence type="ECO:0000313" key="2">
    <source>
        <dbReference type="EMBL" id="MFE1750684.1"/>
    </source>
</evidence>
<reference evidence="2 3" key="1">
    <citation type="submission" date="2024-09" db="EMBL/GenBank/DDBJ databases">
        <title>The Natural Products Discovery Center: Release of the First 8490 Sequenced Strains for Exploring Actinobacteria Biosynthetic Diversity.</title>
        <authorList>
            <person name="Kalkreuter E."/>
            <person name="Kautsar S.A."/>
            <person name="Yang D."/>
            <person name="Bader C.D."/>
            <person name="Teijaro C.N."/>
            <person name="Fluegel L."/>
            <person name="Davis C.M."/>
            <person name="Simpson J.R."/>
            <person name="Lauterbach L."/>
            <person name="Steele A.D."/>
            <person name="Gui C."/>
            <person name="Meng S."/>
            <person name="Li G."/>
            <person name="Viehrig K."/>
            <person name="Ye F."/>
            <person name="Su P."/>
            <person name="Kiefer A.F."/>
            <person name="Nichols A."/>
            <person name="Cepeda A.J."/>
            <person name="Yan W."/>
            <person name="Fan B."/>
            <person name="Jiang Y."/>
            <person name="Adhikari A."/>
            <person name="Zheng C.-J."/>
            <person name="Schuster L."/>
            <person name="Cowan T.M."/>
            <person name="Smanski M.J."/>
            <person name="Chevrette M.G."/>
            <person name="De Carvalho L.P.S."/>
            <person name="Shen B."/>
        </authorList>
    </citation>
    <scope>NUCLEOTIDE SEQUENCE [LARGE SCALE GENOMIC DNA]</scope>
    <source>
        <strain evidence="2 3">NPDC059500</strain>
    </source>
</reference>
<name>A0ABW6H252_9ACTN</name>
<dbReference type="EMBL" id="JBHYTS010000010">
    <property type="protein sequence ID" value="MFE1750684.1"/>
    <property type="molecule type" value="Genomic_DNA"/>
</dbReference>
<protein>
    <submittedName>
        <fullName evidence="2">Uncharacterized protein</fullName>
    </submittedName>
</protein>
<comment type="caution">
    <text evidence="2">The sequence shown here is derived from an EMBL/GenBank/DDBJ whole genome shotgun (WGS) entry which is preliminary data.</text>
</comment>
<evidence type="ECO:0000256" key="1">
    <source>
        <dbReference type="SAM" id="MobiDB-lite"/>
    </source>
</evidence>
<organism evidence="2 3">
    <name type="scientific">Streptomyces anandii</name>
    <dbReference type="NCBI Taxonomy" id="285454"/>
    <lineage>
        <taxon>Bacteria</taxon>
        <taxon>Bacillati</taxon>
        <taxon>Actinomycetota</taxon>
        <taxon>Actinomycetes</taxon>
        <taxon>Kitasatosporales</taxon>
        <taxon>Streptomycetaceae</taxon>
        <taxon>Streptomyces</taxon>
    </lineage>
</organism>
<accession>A0ABW6H252</accession>
<proteinExistence type="predicted"/>
<keyword evidence="3" id="KW-1185">Reference proteome</keyword>
<feature type="region of interest" description="Disordered" evidence="1">
    <location>
        <begin position="52"/>
        <end position="83"/>
    </location>
</feature>